<keyword evidence="3" id="KW-1015">Disulfide bond</keyword>
<dbReference type="GO" id="GO:0004252">
    <property type="term" value="F:serine-type endopeptidase activity"/>
    <property type="evidence" value="ECO:0007669"/>
    <property type="project" value="InterPro"/>
</dbReference>
<comment type="caution">
    <text evidence="8">The sequence shown here is derived from an EMBL/GenBank/DDBJ whole genome shotgun (WGS) entry which is preliminary data.</text>
</comment>
<keyword evidence="1" id="KW-0732">Signal</keyword>
<sequence>MHNHILELETFMQKLIWTAAAVMTGVVVNAHFANLEKAKLTTYMAQLRSTATSPMLCQGVLVQPNFALFTRACAEYYDTASKVVVAPTQINGRLDGGESIQVLKYHYSVNSTLDFAMVELAQPSKFPPVRIMWDNVDPGKLVWLRGWLPYNNTLTTLVETTVEVLPNDKCHAKLGRPMFDYQGCSANNNIDKCSSYIFGSLVIEISGTDFFVGTMSLYDCMGSPKLQLFNRLPAGRSFIEPFLSKGT</sequence>
<keyword evidence="5" id="KW-0812">Transmembrane</keyword>
<feature type="domain" description="Peptidase S1" evidence="6">
    <location>
        <begin position="27"/>
        <end position="244"/>
    </location>
</feature>
<reference evidence="13 14" key="2">
    <citation type="submission" date="2018-08" db="EMBL/GenBank/DDBJ databases">
        <title>Aphanomyces genome sequencing and annotation.</title>
        <authorList>
            <person name="Minardi D."/>
            <person name="Oidtmann B."/>
            <person name="Van Der Giezen M."/>
            <person name="Studholme D.J."/>
        </authorList>
    </citation>
    <scope>NUCLEOTIDE SEQUENCE [LARGE SCALE GENOMIC DNA]</scope>
    <source>
        <strain evidence="11 15">197901</strain>
        <strain evidence="10 18">FDL457</strain>
        <strain evidence="7 13">Kv</strain>
        <strain evidence="9 14">SA</strain>
        <strain evidence="8 16">Yx</strain>
    </source>
</reference>
<dbReference type="InterPro" id="IPR043504">
    <property type="entry name" value="Peptidase_S1_PA_chymotrypsin"/>
</dbReference>
<dbReference type="Proteomes" id="UP000266239">
    <property type="component" value="Unassembled WGS sequence"/>
</dbReference>
<evidence type="ECO:0000313" key="10">
    <source>
        <dbReference type="EMBL" id="RHY83723.1"/>
    </source>
</evidence>
<evidence type="ECO:0000256" key="5">
    <source>
        <dbReference type="SAM" id="Phobius"/>
    </source>
</evidence>
<evidence type="ECO:0000259" key="6">
    <source>
        <dbReference type="PROSITE" id="PS50240"/>
    </source>
</evidence>
<dbReference type="EMBL" id="QUTE01009218">
    <property type="protein sequence ID" value="RHZ20099.1"/>
    <property type="molecule type" value="Genomic_DNA"/>
</dbReference>
<dbReference type="EMBL" id="QUTF01025330">
    <property type="protein sequence ID" value="RHY83723.1"/>
    <property type="molecule type" value="Genomic_DNA"/>
</dbReference>
<dbReference type="PANTHER" id="PTHR24276">
    <property type="entry name" value="POLYSERASE-RELATED"/>
    <property type="match status" value="1"/>
</dbReference>
<evidence type="ECO:0000313" key="12">
    <source>
        <dbReference type="EMBL" id="RLO06179.1"/>
    </source>
</evidence>
<dbReference type="Proteomes" id="UP000265716">
    <property type="component" value="Unassembled WGS sequence"/>
</dbReference>
<keyword evidence="4" id="KW-0325">Glycoprotein</keyword>
<dbReference type="EMBL" id="QUTC01003804">
    <property type="protein sequence ID" value="RHY68185.1"/>
    <property type="molecule type" value="Genomic_DNA"/>
</dbReference>
<evidence type="ECO:0000256" key="1">
    <source>
        <dbReference type="ARBA" id="ARBA00022729"/>
    </source>
</evidence>
<evidence type="ECO:0000313" key="15">
    <source>
        <dbReference type="Proteomes" id="UP000266196"/>
    </source>
</evidence>
<gene>
    <name evidence="8" type="ORF">DYB25_006786</name>
    <name evidence="10" type="ORF">DYB26_004600</name>
    <name evidence="12" type="ORF">DYB28_007733</name>
    <name evidence="11" type="ORF">DYB31_006072</name>
    <name evidence="7" type="ORF">DYB36_007692</name>
    <name evidence="9" type="ORF">DYB38_007312</name>
</gene>
<evidence type="ECO:0000256" key="3">
    <source>
        <dbReference type="ARBA" id="ARBA00023157"/>
    </source>
</evidence>
<keyword evidence="5" id="KW-0472">Membrane</keyword>
<dbReference type="Proteomes" id="UP000265427">
    <property type="component" value="Unassembled WGS sequence"/>
</dbReference>
<evidence type="ECO:0000256" key="4">
    <source>
        <dbReference type="ARBA" id="ARBA00023180"/>
    </source>
</evidence>
<feature type="transmembrane region" description="Helical" evidence="5">
    <location>
        <begin position="15"/>
        <end position="35"/>
    </location>
</feature>
<dbReference type="PANTHER" id="PTHR24276:SF98">
    <property type="entry name" value="FI18310P1-RELATED"/>
    <property type="match status" value="1"/>
</dbReference>
<evidence type="ECO:0000313" key="13">
    <source>
        <dbReference type="Proteomes" id="UP000265427"/>
    </source>
</evidence>
<dbReference type="Proteomes" id="UP000286510">
    <property type="component" value="Unassembled WGS sequence"/>
</dbReference>
<dbReference type="EMBL" id="QUTI01025521">
    <property type="protein sequence ID" value="RLO06179.1"/>
    <property type="molecule type" value="Genomic_DNA"/>
</dbReference>
<protein>
    <recommendedName>
        <fullName evidence="6">Peptidase S1 domain-containing protein</fullName>
    </recommendedName>
</protein>
<dbReference type="EMBL" id="QUTA01001049">
    <property type="protein sequence ID" value="RHY36169.1"/>
    <property type="molecule type" value="Genomic_DNA"/>
</dbReference>
<dbReference type="AlphaFoldDB" id="A0A397BXN6"/>
<evidence type="ECO:0000313" key="17">
    <source>
        <dbReference type="Proteomes" id="UP000275652"/>
    </source>
</evidence>
<dbReference type="InterPro" id="IPR009003">
    <property type="entry name" value="Peptidase_S1_PA"/>
</dbReference>
<keyword evidence="2" id="KW-0843">Virulence</keyword>
<dbReference type="PROSITE" id="PS50240">
    <property type="entry name" value="TRYPSIN_DOM"/>
    <property type="match status" value="1"/>
</dbReference>
<name>A0A397BXN6_APHAT</name>
<dbReference type="GO" id="GO:0006508">
    <property type="term" value="P:proteolysis"/>
    <property type="evidence" value="ECO:0007669"/>
    <property type="project" value="InterPro"/>
</dbReference>
<dbReference type="Proteomes" id="UP000266196">
    <property type="component" value="Unassembled WGS sequence"/>
</dbReference>
<evidence type="ECO:0000313" key="14">
    <source>
        <dbReference type="Proteomes" id="UP000265716"/>
    </source>
</evidence>
<evidence type="ECO:0000313" key="9">
    <source>
        <dbReference type="EMBL" id="RHY68185.1"/>
    </source>
</evidence>
<dbReference type="InterPro" id="IPR001254">
    <property type="entry name" value="Trypsin_dom"/>
</dbReference>
<evidence type="ECO:0000313" key="8">
    <source>
        <dbReference type="EMBL" id="RHY36169.1"/>
    </source>
</evidence>
<keyword evidence="5" id="KW-1133">Transmembrane helix</keyword>
<dbReference type="EMBL" id="QUSZ01007591">
    <property type="protein sequence ID" value="RHY02142.1"/>
    <property type="molecule type" value="Genomic_DNA"/>
</dbReference>
<dbReference type="InterPro" id="IPR050430">
    <property type="entry name" value="Peptidase_S1"/>
</dbReference>
<proteinExistence type="predicted"/>
<dbReference type="SUPFAM" id="SSF50494">
    <property type="entry name" value="Trypsin-like serine proteases"/>
    <property type="match status" value="1"/>
</dbReference>
<evidence type="ECO:0000256" key="2">
    <source>
        <dbReference type="ARBA" id="ARBA00023026"/>
    </source>
</evidence>
<dbReference type="VEuPathDB" id="FungiDB:H257_12645"/>
<dbReference type="Proteomes" id="UP000275652">
    <property type="component" value="Unassembled WGS sequence"/>
</dbReference>
<evidence type="ECO:0000313" key="18">
    <source>
        <dbReference type="Proteomes" id="UP000286510"/>
    </source>
</evidence>
<evidence type="ECO:0000313" key="7">
    <source>
        <dbReference type="EMBL" id="RHY02142.1"/>
    </source>
</evidence>
<reference evidence="12 17" key="1">
    <citation type="journal article" date="2018" name="J. Invertebr. Pathol.">
        <title>New genotyping method for the causative agent of crayfish plague (Aphanomyces astaci) based on whole genome data.</title>
        <authorList>
            <person name="Minardi D."/>
            <person name="Studholme D.J."/>
            <person name="van der Giezen M."/>
            <person name="Pretto T."/>
            <person name="Oidtmann B."/>
        </authorList>
    </citation>
    <scope>NUCLEOTIDE SEQUENCE [LARGE SCALE GENOMIC DNA]</scope>
    <source>
        <strain evidence="12 17">KB13</strain>
    </source>
</reference>
<evidence type="ECO:0000313" key="11">
    <source>
        <dbReference type="EMBL" id="RHZ20099.1"/>
    </source>
</evidence>
<organism evidence="8 16">
    <name type="scientific">Aphanomyces astaci</name>
    <name type="common">Crayfish plague agent</name>
    <dbReference type="NCBI Taxonomy" id="112090"/>
    <lineage>
        <taxon>Eukaryota</taxon>
        <taxon>Sar</taxon>
        <taxon>Stramenopiles</taxon>
        <taxon>Oomycota</taxon>
        <taxon>Saprolegniomycetes</taxon>
        <taxon>Saprolegniales</taxon>
        <taxon>Verrucalvaceae</taxon>
        <taxon>Aphanomyces</taxon>
    </lineage>
</organism>
<accession>A0A397BXN6</accession>
<dbReference type="Gene3D" id="2.40.10.10">
    <property type="entry name" value="Trypsin-like serine proteases"/>
    <property type="match status" value="1"/>
</dbReference>
<evidence type="ECO:0000313" key="16">
    <source>
        <dbReference type="Proteomes" id="UP000266239"/>
    </source>
</evidence>